<dbReference type="AlphaFoldDB" id="A0AAD0RII6"/>
<gene>
    <name evidence="1" type="ORF">D0511_09440</name>
</gene>
<protein>
    <submittedName>
        <fullName evidence="1">Uncharacterized protein</fullName>
    </submittedName>
</protein>
<dbReference type="EMBL" id="CP031761">
    <property type="protein sequence ID" value="AXR02264.1"/>
    <property type="molecule type" value="Genomic_DNA"/>
</dbReference>
<evidence type="ECO:0000313" key="1">
    <source>
        <dbReference type="EMBL" id="AXR02264.1"/>
    </source>
</evidence>
<dbReference type="RefSeq" id="WP_088530657.1">
    <property type="nucleotide sequence ID" value="NZ_CP021646.1"/>
</dbReference>
<proteinExistence type="predicted"/>
<reference evidence="1 2" key="1">
    <citation type="submission" date="2018-08" db="EMBL/GenBank/DDBJ databases">
        <title>Whole Genome Sequences of Two Pseudoalteromonas piscicida Strains, DE1-A and DE2-A, which Exhibit Strong Antibacterial Activity against Vibrio vulnificus.</title>
        <authorList>
            <person name="Richards G.P."/>
            <person name="Needleman D.S."/>
            <person name="Watson M.A."/>
            <person name="Polson S.W."/>
        </authorList>
    </citation>
    <scope>NUCLEOTIDE SEQUENCE [LARGE SCALE GENOMIC DNA]</scope>
    <source>
        <strain evidence="1 2">DE2-A</strain>
    </source>
</reference>
<evidence type="ECO:0000313" key="2">
    <source>
        <dbReference type="Proteomes" id="UP000258102"/>
    </source>
</evidence>
<sequence length="126" mass="14530">MGNFISKNLSLGLTLYAVYWLYKKIDSTTKPLTETAGNALAEIQMWANGSHPIHRAWAGFFLDTEALTHDYYLKDELWYEAIDKLHDGNKLLLDEIFDLNMQVKPKYHVLLDNEVSPKSIATVNRR</sequence>
<organism evidence="1 2">
    <name type="scientific">Pseudoalteromonas piscicida</name>
    <dbReference type="NCBI Taxonomy" id="43662"/>
    <lineage>
        <taxon>Bacteria</taxon>
        <taxon>Pseudomonadati</taxon>
        <taxon>Pseudomonadota</taxon>
        <taxon>Gammaproteobacteria</taxon>
        <taxon>Alteromonadales</taxon>
        <taxon>Pseudoalteromonadaceae</taxon>
        <taxon>Pseudoalteromonas</taxon>
    </lineage>
</organism>
<dbReference type="KEGG" id="ppis:B1L02_08330"/>
<name>A0AAD0RII6_PSEO7</name>
<dbReference type="Proteomes" id="UP000258102">
    <property type="component" value="Chromosome 1"/>
</dbReference>
<accession>A0AAD0RII6</accession>